<evidence type="ECO:0000313" key="1">
    <source>
        <dbReference type="EMBL" id="QSG07384.1"/>
    </source>
</evidence>
<dbReference type="Proteomes" id="UP000663525">
    <property type="component" value="Chromosome"/>
</dbReference>
<dbReference type="AlphaFoldDB" id="A0A897N431"/>
<gene>
    <name evidence="1" type="ORF">HSR121_3074</name>
</gene>
<dbReference type="GeneID" id="68856607"/>
<dbReference type="EMBL" id="CP064787">
    <property type="protein sequence ID" value="QSG07384.1"/>
    <property type="molecule type" value="Genomic_DNA"/>
</dbReference>
<protein>
    <submittedName>
        <fullName evidence="1">Uncharacterized protein</fullName>
    </submittedName>
</protein>
<name>A0A897N431_9EURY</name>
<organism evidence="1 2">
    <name type="scientific">Halapricum desulfuricans</name>
    <dbReference type="NCBI Taxonomy" id="2841257"/>
    <lineage>
        <taxon>Archaea</taxon>
        <taxon>Methanobacteriati</taxon>
        <taxon>Methanobacteriota</taxon>
        <taxon>Stenosarchaea group</taxon>
        <taxon>Halobacteria</taxon>
        <taxon>Halobacteriales</taxon>
        <taxon>Haloarculaceae</taxon>
        <taxon>Halapricum</taxon>
    </lineage>
</organism>
<evidence type="ECO:0000313" key="2">
    <source>
        <dbReference type="Proteomes" id="UP000663525"/>
    </source>
</evidence>
<accession>A0A897N431</accession>
<reference evidence="1" key="1">
    <citation type="submission" date="2020-11" db="EMBL/GenBank/DDBJ databases">
        <title>Carbohydrate-dependent, anaerobic sulfur respiration: A novel catabolism in halophilic archaea.</title>
        <authorList>
            <person name="Sorokin D.Y."/>
            <person name="Messina E."/>
            <person name="Smedile F."/>
            <person name="La Cono V."/>
            <person name="Hallsworth J.E."/>
            <person name="Yakimov M.M."/>
        </authorList>
    </citation>
    <scope>NUCLEOTIDE SEQUENCE</scope>
    <source>
        <strain evidence="1">HSR12-1</strain>
    </source>
</reference>
<dbReference type="RefSeq" id="WP_229113819.1">
    <property type="nucleotide sequence ID" value="NZ_CP064787.1"/>
</dbReference>
<sequence length="55" mass="5954">MDVRTAGADRYEFFRLTDIEPGTSRGADPRDLEAGTYELGVELPLGATTIGWAGH</sequence>
<proteinExistence type="predicted"/>